<dbReference type="EMBL" id="CACVAQ010000450">
    <property type="protein sequence ID" value="CAA6828965.1"/>
    <property type="molecule type" value="Genomic_DNA"/>
</dbReference>
<evidence type="ECO:0000313" key="1">
    <source>
        <dbReference type="EMBL" id="CAA6828965.1"/>
    </source>
</evidence>
<dbReference type="InterPro" id="IPR018644">
    <property type="entry name" value="DUF2071"/>
</dbReference>
<sequence length="237" mass="27828">MKFLTAEWRKLIMANYLVEPALLLPYLPAGTELDYWNGKLHLSLVGFMFLNTKVLGLPIPFHRNFEELNLRFYVKYQHEGEWRRGVVFIKEIVPKRMITLVANTIYGEHYETLKTDHRISTTTDRLKVEYHIQKNKVWHKIKAEAINKPLPIKEGSEVEFITEHFWGYTKINKKRTAQYEVGHPTWDFYDVDKFEVEGDFSAIYGNQFNFMNETPDSVFLAEGSEIFVMKGASVLVP</sequence>
<evidence type="ECO:0008006" key="2">
    <source>
        <dbReference type="Google" id="ProtNLM"/>
    </source>
</evidence>
<protein>
    <recommendedName>
        <fullName evidence="2">DUF2071 domain-containing protein</fullName>
    </recommendedName>
</protein>
<accession>A0A6S6U384</accession>
<dbReference type="PANTHER" id="PTHR39186:SF1">
    <property type="entry name" value="DUF2071 DOMAIN-CONTAINING PROTEIN"/>
    <property type="match status" value="1"/>
</dbReference>
<dbReference type="AlphaFoldDB" id="A0A6S6U384"/>
<proteinExistence type="predicted"/>
<dbReference type="PANTHER" id="PTHR39186">
    <property type="entry name" value="DUF2071 FAMILY PROTEIN"/>
    <property type="match status" value="1"/>
</dbReference>
<reference evidence="1" key="1">
    <citation type="submission" date="2020-01" db="EMBL/GenBank/DDBJ databases">
        <authorList>
            <person name="Meier V. D."/>
            <person name="Meier V D."/>
        </authorList>
    </citation>
    <scope>NUCLEOTIDE SEQUENCE</scope>
    <source>
        <strain evidence="1">HLG_WM_MAG_10</strain>
    </source>
</reference>
<organism evidence="1">
    <name type="scientific">uncultured Aureispira sp</name>
    <dbReference type="NCBI Taxonomy" id="1331704"/>
    <lineage>
        <taxon>Bacteria</taxon>
        <taxon>Pseudomonadati</taxon>
        <taxon>Bacteroidota</taxon>
        <taxon>Saprospiria</taxon>
        <taxon>Saprospirales</taxon>
        <taxon>Saprospiraceae</taxon>
        <taxon>Aureispira</taxon>
        <taxon>environmental samples</taxon>
    </lineage>
</organism>
<dbReference type="Pfam" id="PF09844">
    <property type="entry name" value="DUF2071"/>
    <property type="match status" value="1"/>
</dbReference>
<name>A0A6S6U384_9BACT</name>
<gene>
    <name evidence="1" type="ORF">HELGO_WM23292</name>
</gene>